<dbReference type="InterPro" id="IPR000064">
    <property type="entry name" value="NLP_P60_dom"/>
</dbReference>
<dbReference type="Pfam" id="PF00877">
    <property type="entry name" value="NLPC_P60"/>
    <property type="match status" value="1"/>
</dbReference>
<reference evidence="8" key="1">
    <citation type="journal article" date="2019" name="Int. J. Syst. Evol. Microbiol.">
        <title>The Global Catalogue of Microorganisms (GCM) 10K type strain sequencing project: providing services to taxonomists for standard genome sequencing and annotation.</title>
        <authorList>
            <consortium name="The Broad Institute Genomics Platform"/>
            <consortium name="The Broad Institute Genome Sequencing Center for Infectious Disease"/>
            <person name="Wu L."/>
            <person name="Ma J."/>
        </authorList>
    </citation>
    <scope>NUCLEOTIDE SEQUENCE [LARGE SCALE GENOMIC DNA]</scope>
    <source>
        <strain evidence="8">JCM 17664</strain>
    </source>
</reference>
<evidence type="ECO:0000259" key="6">
    <source>
        <dbReference type="PROSITE" id="PS51935"/>
    </source>
</evidence>
<dbReference type="PROSITE" id="PS51257">
    <property type="entry name" value="PROKAR_LIPOPROTEIN"/>
    <property type="match status" value="1"/>
</dbReference>
<dbReference type="InterPro" id="IPR051202">
    <property type="entry name" value="Peptidase_C40"/>
</dbReference>
<sequence>MRKGVKTSLAIAGLFFGCGPVYAQTDDGRMSDAVRDIAAAVHQRFVPDDRTDIFRVWAEGEDSLQLLAESTLPRALAAFRSALDSAGIRTTVRNRLLPGSGTGKKTYGIVNLSVANNRKLPSNASEMVTQMLLGTPVRILKKEKGYYLVRTPDRYISWTDDAAVVPVDEAAYRAWVRAPKTVYTKEYGHAFAAPSDTAMRVSDLVQGDILEVLGTEKGFFRIRYPDGRIAYLPVREAMPYERWIARPDPDAAQIIGTAKTLTGVPYLWGGTSIKGMDCSGFTKTSFFLNGIILPRDASQQARVGVPVDILENDTLSLRKCLQNLRPGDLLFFTPAKDNRNGPPHITHTAIYMGDGVFIQAAGRVRINNMLPGTEGYDDFQSRRLVSARRILGATDSPGISRVEHNFFYTGQSSQK</sequence>
<dbReference type="Gene3D" id="3.90.1720.10">
    <property type="entry name" value="endopeptidase domain like (from Nostoc punctiforme)"/>
    <property type="match status" value="1"/>
</dbReference>
<evidence type="ECO:0000256" key="3">
    <source>
        <dbReference type="ARBA" id="ARBA00022801"/>
    </source>
</evidence>
<dbReference type="Proteomes" id="UP001501207">
    <property type="component" value="Unassembled WGS sequence"/>
</dbReference>
<evidence type="ECO:0000256" key="2">
    <source>
        <dbReference type="ARBA" id="ARBA00022670"/>
    </source>
</evidence>
<keyword evidence="4" id="KW-0788">Thiol protease</keyword>
<gene>
    <name evidence="7" type="ORF">GCM10023143_03040</name>
</gene>
<name>A0ABP8FDR8_9BACT</name>
<feature type="domain" description="NlpC/P60" evidence="6">
    <location>
        <begin position="248"/>
        <end position="391"/>
    </location>
</feature>
<evidence type="ECO:0000256" key="4">
    <source>
        <dbReference type="ARBA" id="ARBA00022807"/>
    </source>
</evidence>
<evidence type="ECO:0000256" key="5">
    <source>
        <dbReference type="SAM" id="SignalP"/>
    </source>
</evidence>
<evidence type="ECO:0000313" key="7">
    <source>
        <dbReference type="EMBL" id="GAA4301363.1"/>
    </source>
</evidence>
<keyword evidence="5" id="KW-0732">Signal</keyword>
<feature type="chain" id="PRO_5045164219" evidence="5">
    <location>
        <begin position="24"/>
        <end position="415"/>
    </location>
</feature>
<dbReference type="PANTHER" id="PTHR47053">
    <property type="entry name" value="MUREIN DD-ENDOPEPTIDASE MEPH-RELATED"/>
    <property type="match status" value="1"/>
</dbReference>
<dbReference type="InterPro" id="IPR038765">
    <property type="entry name" value="Papain-like_cys_pep_sf"/>
</dbReference>
<dbReference type="PROSITE" id="PS51935">
    <property type="entry name" value="NLPC_P60"/>
    <property type="match status" value="1"/>
</dbReference>
<keyword evidence="8" id="KW-1185">Reference proteome</keyword>
<keyword evidence="2" id="KW-0645">Protease</keyword>
<dbReference type="Gene3D" id="2.30.30.40">
    <property type="entry name" value="SH3 Domains"/>
    <property type="match status" value="2"/>
</dbReference>
<keyword evidence="3" id="KW-0378">Hydrolase</keyword>
<evidence type="ECO:0000256" key="1">
    <source>
        <dbReference type="ARBA" id="ARBA00007074"/>
    </source>
</evidence>
<dbReference type="SUPFAM" id="SSF54001">
    <property type="entry name" value="Cysteine proteinases"/>
    <property type="match status" value="1"/>
</dbReference>
<dbReference type="InterPro" id="IPR041382">
    <property type="entry name" value="SH3_16"/>
</dbReference>
<evidence type="ECO:0000313" key="8">
    <source>
        <dbReference type="Proteomes" id="UP001501207"/>
    </source>
</evidence>
<proteinExistence type="inferred from homology"/>
<dbReference type="Pfam" id="PF18348">
    <property type="entry name" value="SH3_16"/>
    <property type="match status" value="1"/>
</dbReference>
<comment type="caution">
    <text evidence="7">The sequence shown here is derived from an EMBL/GenBank/DDBJ whole genome shotgun (WGS) entry which is preliminary data.</text>
</comment>
<dbReference type="RefSeq" id="WP_344974217.1">
    <property type="nucleotide sequence ID" value="NZ_BAABFN010000001.1"/>
</dbReference>
<feature type="signal peptide" evidence="5">
    <location>
        <begin position="1"/>
        <end position="23"/>
    </location>
</feature>
<dbReference type="EMBL" id="BAABFN010000001">
    <property type="protein sequence ID" value="GAA4301363.1"/>
    <property type="molecule type" value="Genomic_DNA"/>
</dbReference>
<comment type="similarity">
    <text evidence="1">Belongs to the peptidase C40 family.</text>
</comment>
<organism evidence="7 8">
    <name type="scientific">Compostibacter hankyongensis</name>
    <dbReference type="NCBI Taxonomy" id="1007089"/>
    <lineage>
        <taxon>Bacteria</taxon>
        <taxon>Pseudomonadati</taxon>
        <taxon>Bacteroidota</taxon>
        <taxon>Chitinophagia</taxon>
        <taxon>Chitinophagales</taxon>
        <taxon>Chitinophagaceae</taxon>
        <taxon>Compostibacter</taxon>
    </lineage>
</organism>
<protein>
    <submittedName>
        <fullName evidence="7">C40 family peptidase</fullName>
    </submittedName>
</protein>
<accession>A0ABP8FDR8</accession>
<dbReference type="PANTHER" id="PTHR47053:SF1">
    <property type="entry name" value="MUREIN DD-ENDOPEPTIDASE MEPH-RELATED"/>
    <property type="match status" value="1"/>
</dbReference>